<reference evidence="3 4" key="1">
    <citation type="submission" date="2019-06" db="EMBL/GenBank/DDBJ databases">
        <title>Whole genome shotgun sequence of Corynebacterium variabile NBRC 15286.</title>
        <authorList>
            <person name="Hosoyama A."/>
            <person name="Uohara A."/>
            <person name="Ohji S."/>
            <person name="Ichikawa N."/>
        </authorList>
    </citation>
    <scope>NUCLEOTIDE SEQUENCE [LARGE SCALE GENOMIC DNA]</scope>
    <source>
        <strain evidence="3 4">NBRC 15286</strain>
    </source>
</reference>
<comment type="caution">
    <text evidence="3">The sequence shown here is derived from an EMBL/GenBank/DDBJ whole genome shotgun (WGS) entry which is preliminary data.</text>
</comment>
<dbReference type="PANTHER" id="PTHR35335:SF1">
    <property type="entry name" value="UPF0716 PROTEIN FXSA"/>
    <property type="match status" value="1"/>
</dbReference>
<feature type="transmembrane region" description="Helical" evidence="2">
    <location>
        <begin position="33"/>
        <end position="51"/>
    </location>
</feature>
<dbReference type="EMBL" id="BJNT01000009">
    <property type="protein sequence ID" value="GEC85970.1"/>
    <property type="molecule type" value="Genomic_DNA"/>
</dbReference>
<dbReference type="AlphaFoldDB" id="A0A4Y4C4C9"/>
<feature type="region of interest" description="Disordered" evidence="1">
    <location>
        <begin position="134"/>
        <end position="186"/>
    </location>
</feature>
<evidence type="ECO:0000313" key="3">
    <source>
        <dbReference type="EMBL" id="GEC85970.1"/>
    </source>
</evidence>
<sequence>MVGMLRAFPLIYLIAEVVVFILLGQWIGFGWAFPILIFSPFIGFLLARGAFRRMRARMPSQRSTSKSTDTFTADIAVTVITGILLVTPGILTFVLGLFLLLPPVRSLLASRLGNSLGLRVMSLGERFTVGGASFRRGGTDRTTGEDATSTGGWGDIIDHRSTEFDDDSGDDGRGDDSTGGTPGIDR</sequence>
<feature type="transmembrane region" description="Helical" evidence="2">
    <location>
        <begin position="71"/>
        <end position="101"/>
    </location>
</feature>
<dbReference type="Pfam" id="PF04186">
    <property type="entry name" value="FxsA"/>
    <property type="match status" value="1"/>
</dbReference>
<evidence type="ECO:0000313" key="4">
    <source>
        <dbReference type="Proteomes" id="UP000319986"/>
    </source>
</evidence>
<dbReference type="InterPro" id="IPR007313">
    <property type="entry name" value="FxsA"/>
</dbReference>
<evidence type="ECO:0000256" key="1">
    <source>
        <dbReference type="SAM" id="MobiDB-lite"/>
    </source>
</evidence>
<keyword evidence="2" id="KW-1133">Transmembrane helix</keyword>
<keyword evidence="2" id="KW-0472">Membrane</keyword>
<gene>
    <name evidence="3" type="ORF">CVA01_12840</name>
</gene>
<protein>
    <recommendedName>
        <fullName evidence="5">Exclusion suppressor FxsA</fullName>
    </recommendedName>
</protein>
<name>A0A4Y4C4C9_9CORY</name>
<evidence type="ECO:0008006" key="5">
    <source>
        <dbReference type="Google" id="ProtNLM"/>
    </source>
</evidence>
<dbReference type="GO" id="GO:0016020">
    <property type="term" value="C:membrane"/>
    <property type="evidence" value="ECO:0007669"/>
    <property type="project" value="InterPro"/>
</dbReference>
<dbReference type="NCBIfam" id="NF008528">
    <property type="entry name" value="PRK11463.1-2"/>
    <property type="match status" value="1"/>
</dbReference>
<keyword evidence="2" id="KW-0812">Transmembrane</keyword>
<organism evidence="3 4">
    <name type="scientific">Corynebacterium variabile</name>
    <dbReference type="NCBI Taxonomy" id="1727"/>
    <lineage>
        <taxon>Bacteria</taxon>
        <taxon>Bacillati</taxon>
        <taxon>Actinomycetota</taxon>
        <taxon>Actinomycetes</taxon>
        <taxon>Mycobacteriales</taxon>
        <taxon>Corynebacteriaceae</taxon>
        <taxon>Corynebacterium</taxon>
    </lineage>
</organism>
<accession>A0A4Y4C4C9</accession>
<proteinExistence type="predicted"/>
<dbReference type="PANTHER" id="PTHR35335">
    <property type="entry name" value="UPF0716 PROTEIN FXSA"/>
    <property type="match status" value="1"/>
</dbReference>
<evidence type="ECO:0000256" key="2">
    <source>
        <dbReference type="SAM" id="Phobius"/>
    </source>
</evidence>
<dbReference type="Proteomes" id="UP000319986">
    <property type="component" value="Unassembled WGS sequence"/>
</dbReference>
<feature type="transmembrane region" description="Helical" evidence="2">
    <location>
        <begin position="7"/>
        <end position="27"/>
    </location>
</feature>